<evidence type="ECO:0000256" key="4">
    <source>
        <dbReference type="ARBA" id="ARBA00023125"/>
    </source>
</evidence>
<evidence type="ECO:0000259" key="8">
    <source>
        <dbReference type="PROSITE" id="PS50112"/>
    </source>
</evidence>
<evidence type="ECO:0000256" key="3">
    <source>
        <dbReference type="ARBA" id="ARBA00023015"/>
    </source>
</evidence>
<evidence type="ECO:0000256" key="5">
    <source>
        <dbReference type="ARBA" id="ARBA00023163"/>
    </source>
</evidence>
<dbReference type="Gene3D" id="1.10.10.60">
    <property type="entry name" value="Homeodomain-like"/>
    <property type="match status" value="1"/>
</dbReference>
<dbReference type="Pfam" id="PF00989">
    <property type="entry name" value="PAS"/>
    <property type="match status" value="1"/>
</dbReference>
<dbReference type="PROSITE" id="PS00675">
    <property type="entry name" value="SIGMA54_INTERACT_1"/>
    <property type="match status" value="1"/>
</dbReference>
<dbReference type="InterPro" id="IPR035965">
    <property type="entry name" value="PAS-like_dom_sf"/>
</dbReference>
<evidence type="ECO:0000313" key="10">
    <source>
        <dbReference type="EMBL" id="BBO75999.1"/>
    </source>
</evidence>
<accession>A0A5K7Z776</accession>
<evidence type="ECO:0008006" key="12">
    <source>
        <dbReference type="Google" id="ProtNLM"/>
    </source>
</evidence>
<dbReference type="PANTHER" id="PTHR32071">
    <property type="entry name" value="TRANSCRIPTIONAL REGULATORY PROTEIN"/>
    <property type="match status" value="1"/>
</dbReference>
<gene>
    <name evidence="10" type="ORF">DSCW_34160</name>
</gene>
<dbReference type="FunFam" id="3.40.50.300:FF:000006">
    <property type="entry name" value="DNA-binding transcriptional regulator NtrC"/>
    <property type="match status" value="1"/>
</dbReference>
<dbReference type="PROSITE" id="PS50113">
    <property type="entry name" value="PAC"/>
    <property type="match status" value="1"/>
</dbReference>
<dbReference type="Gene3D" id="3.40.50.300">
    <property type="entry name" value="P-loop containing nucleotide triphosphate hydrolases"/>
    <property type="match status" value="1"/>
</dbReference>
<dbReference type="Pfam" id="PF25601">
    <property type="entry name" value="AAA_lid_14"/>
    <property type="match status" value="1"/>
</dbReference>
<dbReference type="KEGG" id="dwd:DSCW_34160"/>
<dbReference type="PROSITE" id="PS00676">
    <property type="entry name" value="SIGMA54_INTERACT_2"/>
    <property type="match status" value="1"/>
</dbReference>
<dbReference type="InterPro" id="IPR025943">
    <property type="entry name" value="Sigma_54_int_dom_ATP-bd_2"/>
</dbReference>
<dbReference type="SUPFAM" id="SSF52540">
    <property type="entry name" value="P-loop containing nucleoside triphosphate hydrolases"/>
    <property type="match status" value="1"/>
</dbReference>
<dbReference type="InterPro" id="IPR025662">
    <property type="entry name" value="Sigma_54_int_dom_ATP-bd_1"/>
</dbReference>
<keyword evidence="6" id="KW-0175">Coiled coil</keyword>
<keyword evidence="4" id="KW-0238">DNA-binding</keyword>
<keyword evidence="1" id="KW-0547">Nucleotide-binding</keyword>
<keyword evidence="3" id="KW-0805">Transcription regulation</keyword>
<dbReference type="Gene3D" id="3.30.450.20">
    <property type="entry name" value="PAS domain"/>
    <property type="match status" value="1"/>
</dbReference>
<dbReference type="SMART" id="SM00091">
    <property type="entry name" value="PAS"/>
    <property type="match status" value="1"/>
</dbReference>
<name>A0A5K7Z776_9BACT</name>
<dbReference type="SUPFAM" id="SSF55785">
    <property type="entry name" value="PYP-like sensor domain (PAS domain)"/>
    <property type="match status" value="1"/>
</dbReference>
<dbReference type="InterPro" id="IPR025944">
    <property type="entry name" value="Sigma_54_int_dom_CS"/>
</dbReference>
<dbReference type="PROSITE" id="PS00688">
    <property type="entry name" value="SIGMA54_INTERACT_3"/>
    <property type="match status" value="1"/>
</dbReference>
<dbReference type="Gene3D" id="1.10.8.60">
    <property type="match status" value="1"/>
</dbReference>
<dbReference type="InterPro" id="IPR002078">
    <property type="entry name" value="Sigma_54_int"/>
</dbReference>
<dbReference type="InterPro" id="IPR003593">
    <property type="entry name" value="AAA+_ATPase"/>
</dbReference>
<evidence type="ECO:0000259" key="9">
    <source>
        <dbReference type="PROSITE" id="PS50113"/>
    </source>
</evidence>
<dbReference type="AlphaFoldDB" id="A0A5K7Z776"/>
<dbReference type="PANTHER" id="PTHR32071:SF57">
    <property type="entry name" value="C4-DICARBOXYLATE TRANSPORT TRANSCRIPTIONAL REGULATORY PROTEIN DCTD"/>
    <property type="match status" value="1"/>
</dbReference>
<feature type="coiled-coil region" evidence="6">
    <location>
        <begin position="3"/>
        <end position="51"/>
    </location>
</feature>
<reference evidence="10 11" key="1">
    <citation type="submission" date="2019-11" db="EMBL/GenBank/DDBJ databases">
        <title>Comparative genomics of hydrocarbon-degrading Desulfosarcina strains.</title>
        <authorList>
            <person name="Watanabe M."/>
            <person name="Kojima H."/>
            <person name="Fukui M."/>
        </authorList>
    </citation>
    <scope>NUCLEOTIDE SEQUENCE [LARGE SCALE GENOMIC DNA]</scope>
    <source>
        <strain evidence="10 11">PP31</strain>
    </source>
</reference>
<proteinExistence type="predicted"/>
<dbReference type="SMART" id="SM00382">
    <property type="entry name" value="AAA"/>
    <property type="match status" value="1"/>
</dbReference>
<dbReference type="EMBL" id="AP021875">
    <property type="protein sequence ID" value="BBO75999.1"/>
    <property type="molecule type" value="Genomic_DNA"/>
</dbReference>
<dbReference type="GO" id="GO:0003677">
    <property type="term" value="F:DNA binding"/>
    <property type="evidence" value="ECO:0007669"/>
    <property type="project" value="UniProtKB-KW"/>
</dbReference>
<dbReference type="SMART" id="SM00086">
    <property type="entry name" value="PAC"/>
    <property type="match status" value="1"/>
</dbReference>
<keyword evidence="2" id="KW-0067">ATP-binding</keyword>
<dbReference type="InterPro" id="IPR058031">
    <property type="entry name" value="AAA_lid_NorR"/>
</dbReference>
<dbReference type="PROSITE" id="PS50112">
    <property type="entry name" value="PAS"/>
    <property type="match status" value="1"/>
</dbReference>
<evidence type="ECO:0000313" key="11">
    <source>
        <dbReference type="Proteomes" id="UP000427769"/>
    </source>
</evidence>
<keyword evidence="11" id="KW-1185">Reference proteome</keyword>
<dbReference type="CDD" id="cd00130">
    <property type="entry name" value="PAS"/>
    <property type="match status" value="1"/>
</dbReference>
<evidence type="ECO:0000256" key="6">
    <source>
        <dbReference type="SAM" id="Coils"/>
    </source>
</evidence>
<dbReference type="Pfam" id="PF00158">
    <property type="entry name" value="Sigma54_activat"/>
    <property type="match status" value="1"/>
</dbReference>
<dbReference type="InterPro" id="IPR001610">
    <property type="entry name" value="PAC"/>
</dbReference>
<feature type="domain" description="PAS" evidence="8">
    <location>
        <begin position="55"/>
        <end position="125"/>
    </location>
</feature>
<dbReference type="InterPro" id="IPR013767">
    <property type="entry name" value="PAS_fold"/>
</dbReference>
<evidence type="ECO:0000259" key="7">
    <source>
        <dbReference type="PROSITE" id="PS50045"/>
    </source>
</evidence>
<sequence length="548" mass="62680">MPARSTKKELKVLEEKCELLENQCLEYVNALKQTNQRLEKEILKQKQIEARLTISELRFRKIFEHAPFGAAITDHSGNIVLANRALCMMLGYTQQELESMHFSDCTLKEDLDTDVERFRQLTSGEIDHYNLEKRYRTQSGEVIWGSLAVTLIPGKRPEERSILGMVEDISDRKRIEQKIIQSRDDLEDIVAERTREILSLKDRLQAENLILKQELAESQSYGTIIGRSHPIKTVISQIELVAPTDANVLIHGESGTGKELVAREIHRRSQRKAKPMIKVNCATIPKDLYESEFFGHVKGAFTGAVKDRIGRFEAADGGTIFLDEVGEIPLDLQSKLLRILQEGEYERLGEEKTRKVNVRIIAATNKQLLNEVKANRFRDDLFYRLNVFPVQIAPLRERKDDIQMLAAHFIDKLSKKLNVSSPQLTQANIFDLQSYDWPGNVRELENAIEREIILSRTEKLNFSSLPSIERTRTAASISVDSGVAADPTILSAEEMKQFERNNTINAMKQCNWKIYGDDGAADLLGIKPTTLIERMKRMHIRKPRKKTL</sequence>
<protein>
    <recommendedName>
        <fullName evidence="12">Fis family transcriptional regulator</fullName>
    </recommendedName>
</protein>
<dbReference type="PROSITE" id="PS50045">
    <property type="entry name" value="SIGMA54_INTERACT_4"/>
    <property type="match status" value="1"/>
</dbReference>
<dbReference type="GO" id="GO:0005524">
    <property type="term" value="F:ATP binding"/>
    <property type="evidence" value="ECO:0007669"/>
    <property type="project" value="UniProtKB-KW"/>
</dbReference>
<dbReference type="NCBIfam" id="TIGR00229">
    <property type="entry name" value="sensory_box"/>
    <property type="match status" value="1"/>
</dbReference>
<organism evidence="10 11">
    <name type="scientific">Desulfosarcina widdelii</name>
    <dbReference type="NCBI Taxonomy" id="947919"/>
    <lineage>
        <taxon>Bacteria</taxon>
        <taxon>Pseudomonadati</taxon>
        <taxon>Thermodesulfobacteriota</taxon>
        <taxon>Desulfobacteria</taxon>
        <taxon>Desulfobacterales</taxon>
        <taxon>Desulfosarcinaceae</taxon>
        <taxon>Desulfosarcina</taxon>
    </lineage>
</organism>
<dbReference type="GO" id="GO:0006355">
    <property type="term" value="P:regulation of DNA-templated transcription"/>
    <property type="evidence" value="ECO:0007669"/>
    <property type="project" value="InterPro"/>
</dbReference>
<dbReference type="InterPro" id="IPR027417">
    <property type="entry name" value="P-loop_NTPase"/>
</dbReference>
<evidence type="ECO:0000256" key="1">
    <source>
        <dbReference type="ARBA" id="ARBA00022741"/>
    </source>
</evidence>
<evidence type="ECO:0000256" key="2">
    <source>
        <dbReference type="ARBA" id="ARBA00022840"/>
    </source>
</evidence>
<feature type="domain" description="Sigma-54 factor interaction" evidence="7">
    <location>
        <begin position="224"/>
        <end position="453"/>
    </location>
</feature>
<dbReference type="Proteomes" id="UP000427769">
    <property type="component" value="Chromosome"/>
</dbReference>
<dbReference type="InterPro" id="IPR000014">
    <property type="entry name" value="PAS"/>
</dbReference>
<feature type="domain" description="PAC" evidence="9">
    <location>
        <begin position="129"/>
        <end position="181"/>
    </location>
</feature>
<dbReference type="RefSeq" id="WP_155304863.1">
    <property type="nucleotide sequence ID" value="NZ_AP021875.1"/>
</dbReference>
<dbReference type="CDD" id="cd00009">
    <property type="entry name" value="AAA"/>
    <property type="match status" value="1"/>
</dbReference>
<dbReference type="InterPro" id="IPR000700">
    <property type="entry name" value="PAS-assoc_C"/>
</dbReference>
<dbReference type="OrthoDB" id="236556at2"/>
<keyword evidence="5" id="KW-0804">Transcription</keyword>